<evidence type="ECO:0000256" key="6">
    <source>
        <dbReference type="ARBA" id="ARBA00023229"/>
    </source>
</evidence>
<gene>
    <name evidence="8" type="ORF">HMPREF1544_00269</name>
</gene>
<dbReference type="Pfam" id="PF00348">
    <property type="entry name" value="polyprenyl_synt"/>
    <property type="match status" value="1"/>
</dbReference>
<dbReference type="Proteomes" id="UP000014254">
    <property type="component" value="Unassembled WGS sequence"/>
</dbReference>
<keyword evidence="3 7" id="KW-0808">Transferase</keyword>
<dbReference type="VEuPathDB" id="FungiDB:HMPREF1544_00269"/>
<name>S2KK95_MUCC1</name>
<dbReference type="InterPro" id="IPR033749">
    <property type="entry name" value="Polyprenyl_synt_CS"/>
</dbReference>
<evidence type="ECO:0000313" key="9">
    <source>
        <dbReference type="Proteomes" id="UP000014254"/>
    </source>
</evidence>
<dbReference type="eggNOG" id="KOG0776">
    <property type="taxonomic scope" value="Eukaryota"/>
</dbReference>
<dbReference type="GO" id="GO:0046872">
    <property type="term" value="F:metal ion binding"/>
    <property type="evidence" value="ECO:0007669"/>
    <property type="project" value="UniProtKB-KW"/>
</dbReference>
<evidence type="ECO:0000256" key="5">
    <source>
        <dbReference type="ARBA" id="ARBA00022842"/>
    </source>
</evidence>
<keyword evidence="9" id="KW-1185">Reference proteome</keyword>
<dbReference type="PROSITE" id="PS00444">
    <property type="entry name" value="POLYPRENYL_SYNTHASE_2"/>
    <property type="match status" value="1"/>
</dbReference>
<dbReference type="OrthoDB" id="9927103at2759"/>
<evidence type="ECO:0000256" key="4">
    <source>
        <dbReference type="ARBA" id="ARBA00022723"/>
    </source>
</evidence>
<proteinExistence type="inferred from homology"/>
<dbReference type="SUPFAM" id="SSF48576">
    <property type="entry name" value="Terpenoid synthases"/>
    <property type="match status" value="1"/>
</dbReference>
<dbReference type="STRING" id="1220926.S2KK95"/>
<evidence type="ECO:0000256" key="7">
    <source>
        <dbReference type="RuleBase" id="RU004466"/>
    </source>
</evidence>
<dbReference type="GO" id="GO:0006744">
    <property type="term" value="P:ubiquinone biosynthetic process"/>
    <property type="evidence" value="ECO:0007669"/>
    <property type="project" value="TreeGrafter"/>
</dbReference>
<evidence type="ECO:0000313" key="8">
    <source>
        <dbReference type="EMBL" id="EPB92830.1"/>
    </source>
</evidence>
<dbReference type="InterPro" id="IPR000092">
    <property type="entry name" value="Polyprenyl_synt"/>
</dbReference>
<comment type="cofactor">
    <cofactor evidence="1">
        <name>Mg(2+)</name>
        <dbReference type="ChEBI" id="CHEBI:18420"/>
    </cofactor>
</comment>
<dbReference type="EMBL" id="KE123897">
    <property type="protein sequence ID" value="EPB92830.1"/>
    <property type="molecule type" value="Genomic_DNA"/>
</dbReference>
<organism evidence="8 9">
    <name type="scientific">Mucor circinelloides f. circinelloides (strain 1006PhL)</name>
    <name type="common">Mucormycosis agent</name>
    <name type="synonym">Calyptromyces circinelloides</name>
    <dbReference type="NCBI Taxonomy" id="1220926"/>
    <lineage>
        <taxon>Eukaryota</taxon>
        <taxon>Fungi</taxon>
        <taxon>Fungi incertae sedis</taxon>
        <taxon>Mucoromycota</taxon>
        <taxon>Mucoromycotina</taxon>
        <taxon>Mucoromycetes</taxon>
        <taxon>Mucorales</taxon>
        <taxon>Mucorineae</taxon>
        <taxon>Mucoraceae</taxon>
        <taxon>Mucor</taxon>
    </lineage>
</organism>
<keyword evidence="6" id="KW-0414">Isoprene biosynthesis</keyword>
<keyword evidence="5" id="KW-0460">Magnesium</keyword>
<dbReference type="InParanoid" id="S2KK95"/>
<dbReference type="GO" id="GO:0004659">
    <property type="term" value="F:prenyltransferase activity"/>
    <property type="evidence" value="ECO:0007669"/>
    <property type="project" value="InterPro"/>
</dbReference>
<protein>
    <submittedName>
        <fullName evidence="8">Uncharacterized protein</fullName>
    </submittedName>
</protein>
<dbReference type="InterPro" id="IPR008949">
    <property type="entry name" value="Isoprenoid_synthase_dom_sf"/>
</dbReference>
<sequence>MLSRNSIKTLSKSPVLMARPVSIATFHHTSIHYKKAAVELKQQPQDDSPFDKLAQGMNVIKSTLLTATPLRKVTRPNIESLPFTGHAANWDQAVKEAQSLVNSADQERIFDPVKIVGKDLWELKGNITKLLGSGHPFINTIGKHYFQGDTNRIRPLLVLLIAKATSNAPKKSTQQLLHEDNDSECQVSSAENPILPAQRRLAEISEMIYTSSLLHYDVIDNGEQVTNPGFGNKMAVLAGDFLLARASLALAQLKKAECIELIATCIANLVEGEFMQLHDLNKENPDKQRVFDYYLEKVYLKTGSLIAQSCKASSVLGGCSSDVAKITYDYGKNLGIAFQLIDDVRDFSQHAANIEKKKHTSGWITAPVLLAWEEHAELGPLIERGFSDKGDAEKARLLVYQSSGLKKTLALANKHIDLAVSAIEQLPPSEAQAALIQLARNLSTRKD</sequence>
<dbReference type="FunCoup" id="S2KK95">
    <property type="interactions" value="78"/>
</dbReference>
<evidence type="ECO:0000256" key="2">
    <source>
        <dbReference type="ARBA" id="ARBA00006706"/>
    </source>
</evidence>
<dbReference type="Gene3D" id="1.10.600.10">
    <property type="entry name" value="Farnesyl Diphosphate Synthase"/>
    <property type="match status" value="1"/>
</dbReference>
<dbReference type="PANTHER" id="PTHR12001">
    <property type="entry name" value="GERANYLGERANYL PYROPHOSPHATE SYNTHASE"/>
    <property type="match status" value="1"/>
</dbReference>
<accession>S2KK95</accession>
<dbReference type="GO" id="GO:0008299">
    <property type="term" value="P:isoprenoid biosynthetic process"/>
    <property type="evidence" value="ECO:0007669"/>
    <property type="project" value="UniProtKB-KW"/>
</dbReference>
<keyword evidence="4" id="KW-0479">Metal-binding</keyword>
<evidence type="ECO:0000256" key="3">
    <source>
        <dbReference type="ARBA" id="ARBA00022679"/>
    </source>
</evidence>
<comment type="similarity">
    <text evidence="2 7">Belongs to the FPP/GGPP synthase family.</text>
</comment>
<dbReference type="AlphaFoldDB" id="S2KK95"/>
<dbReference type="OMA" id="PFINTIG"/>
<reference evidence="9" key="1">
    <citation type="submission" date="2013-05" db="EMBL/GenBank/DDBJ databases">
        <title>The Genome sequence of Mucor circinelloides f. circinelloides 1006PhL.</title>
        <authorList>
            <consortium name="The Broad Institute Genomics Platform"/>
            <person name="Cuomo C."/>
            <person name="Earl A."/>
            <person name="Findley K."/>
            <person name="Lee S.C."/>
            <person name="Walker B."/>
            <person name="Young S."/>
            <person name="Zeng Q."/>
            <person name="Gargeya S."/>
            <person name="Fitzgerald M."/>
            <person name="Haas B."/>
            <person name="Abouelleil A."/>
            <person name="Allen A.W."/>
            <person name="Alvarado L."/>
            <person name="Arachchi H.M."/>
            <person name="Berlin A.M."/>
            <person name="Chapman S.B."/>
            <person name="Gainer-Dewar J."/>
            <person name="Goldberg J."/>
            <person name="Griggs A."/>
            <person name="Gujja S."/>
            <person name="Hansen M."/>
            <person name="Howarth C."/>
            <person name="Imamovic A."/>
            <person name="Ireland A."/>
            <person name="Larimer J."/>
            <person name="McCowan C."/>
            <person name="Murphy C."/>
            <person name="Pearson M."/>
            <person name="Poon T.W."/>
            <person name="Priest M."/>
            <person name="Roberts A."/>
            <person name="Saif S."/>
            <person name="Shea T."/>
            <person name="Sisk P."/>
            <person name="Sykes S."/>
            <person name="Wortman J."/>
            <person name="Nusbaum C."/>
            <person name="Birren B."/>
        </authorList>
    </citation>
    <scope>NUCLEOTIDE SEQUENCE [LARGE SCALE GENOMIC DNA]</scope>
    <source>
        <strain evidence="9">1006PhL</strain>
    </source>
</reference>
<dbReference type="CDD" id="cd00685">
    <property type="entry name" value="Trans_IPPS_HT"/>
    <property type="match status" value="1"/>
</dbReference>
<evidence type="ECO:0000256" key="1">
    <source>
        <dbReference type="ARBA" id="ARBA00001946"/>
    </source>
</evidence>
<dbReference type="PANTHER" id="PTHR12001:SF69">
    <property type="entry name" value="ALL TRANS-POLYPRENYL-DIPHOSPHATE SYNTHASE PDSS1"/>
    <property type="match status" value="1"/>
</dbReference>
<dbReference type="GO" id="GO:1990234">
    <property type="term" value="C:transferase complex"/>
    <property type="evidence" value="ECO:0007669"/>
    <property type="project" value="TreeGrafter"/>
</dbReference>